<gene>
    <name evidence="5" type="ORF">FXN61_07975</name>
</gene>
<dbReference type="Pfam" id="PF03720">
    <property type="entry name" value="UDPG_MGDP_dh_C"/>
    <property type="match status" value="1"/>
</dbReference>
<dbReference type="Pfam" id="PF00984">
    <property type="entry name" value="UDPG_MGDP_dh"/>
    <property type="match status" value="1"/>
</dbReference>
<protein>
    <submittedName>
        <fullName evidence="5">Nucleotide sugar dehydrogenase</fullName>
    </submittedName>
</protein>
<comment type="caution">
    <text evidence="5">The sequence shown here is derived from an EMBL/GenBank/DDBJ whole genome shotgun (WGS) entry which is preliminary data.</text>
</comment>
<feature type="domain" description="UDP-glucose/GDP-mannose dehydrogenase C-terminal" evidence="4">
    <location>
        <begin position="324"/>
        <end position="418"/>
    </location>
</feature>
<dbReference type="Proteomes" id="UP001515943">
    <property type="component" value="Unassembled WGS sequence"/>
</dbReference>
<dbReference type="InterPro" id="IPR008927">
    <property type="entry name" value="6-PGluconate_DH-like_C_sf"/>
</dbReference>
<sequence length="424" mass="45756">MTAACGQDKLVVIGQGYVGLPIAMRAVETGFSVVGIDLDASRVSSLREARSYVGDVPDDELAAALESGRYHPSKCYADAKDFTAAIIAVPTPLTSGVPDLSFVEAAAAAIAPHIRRGSLVVLESTTYPGTTEELLVPLLEQGSELVAGVDFAVGYSPERIDPGNTRWTFANTPKVISGVNASSLCAVEALYSRLVGTTVAVSSTKEAEFTKLLENTFRHVNIALVNEITLFARQLGVDVWKVIDAASTKPFGYMRFTPGPGVGGHCLPVDPTYLSWRVRHELHRPFRFVELANEINDTMPDHVVKRICTALSRRGKDLADSVVVLLGLAYKANTGDVRGSPALRIAELLMALGARIEVVDSHVEPHRCPPGVKPIELSEDALRLADIVVLLADHDDVDYPLVERVADCVLDTRHRLTAAHVEYL</sequence>
<evidence type="ECO:0000313" key="6">
    <source>
        <dbReference type="Proteomes" id="UP001515943"/>
    </source>
</evidence>
<keyword evidence="1" id="KW-0560">Oxidoreductase</keyword>
<dbReference type="InterPro" id="IPR028359">
    <property type="entry name" value="UDP_ManNAc/GlcNAc_DH"/>
</dbReference>
<dbReference type="InterPro" id="IPR036291">
    <property type="entry name" value="NAD(P)-bd_dom_sf"/>
</dbReference>
<dbReference type="SUPFAM" id="SSF51735">
    <property type="entry name" value="NAD(P)-binding Rossmann-fold domains"/>
    <property type="match status" value="1"/>
</dbReference>
<dbReference type="EMBL" id="VSRL01000019">
    <property type="protein sequence ID" value="NKE56774.1"/>
    <property type="molecule type" value="Genomic_DNA"/>
</dbReference>
<proteinExistence type="inferred from homology"/>
<reference evidence="5 6" key="1">
    <citation type="submission" date="2019-08" db="EMBL/GenBank/DDBJ databases">
        <title>Lentzea from Indian Himalayas.</title>
        <authorList>
            <person name="Mandal S."/>
            <person name="Mallick Gupta A."/>
            <person name="Maiti P.K."/>
            <person name="Sarkar J."/>
            <person name="Mandal S."/>
        </authorList>
    </citation>
    <scope>NUCLEOTIDE SEQUENCE [LARGE SCALE GENOMIC DNA]</scope>
    <source>
        <strain evidence="5 6">PSKA42</strain>
    </source>
</reference>
<keyword evidence="6" id="KW-1185">Reference proteome</keyword>
<evidence type="ECO:0000256" key="3">
    <source>
        <dbReference type="PIRNR" id="PIRNR000124"/>
    </source>
</evidence>
<evidence type="ECO:0000256" key="2">
    <source>
        <dbReference type="ARBA" id="ARBA00023027"/>
    </source>
</evidence>
<dbReference type="NCBIfam" id="TIGR03026">
    <property type="entry name" value="NDP-sugDHase"/>
    <property type="match status" value="1"/>
</dbReference>
<dbReference type="SMART" id="SM00984">
    <property type="entry name" value="UDPG_MGDP_dh_C"/>
    <property type="match status" value="1"/>
</dbReference>
<keyword evidence="2" id="KW-0520">NAD</keyword>
<dbReference type="PANTHER" id="PTHR43491">
    <property type="entry name" value="UDP-N-ACETYL-D-MANNOSAMINE DEHYDROGENASE"/>
    <property type="match status" value="1"/>
</dbReference>
<dbReference type="PIRSF" id="PIRSF500136">
    <property type="entry name" value="UDP_ManNAc_DH"/>
    <property type="match status" value="1"/>
</dbReference>
<evidence type="ECO:0000259" key="4">
    <source>
        <dbReference type="SMART" id="SM00984"/>
    </source>
</evidence>
<dbReference type="InterPro" id="IPR036220">
    <property type="entry name" value="UDP-Glc/GDP-Man_DH_C_sf"/>
</dbReference>
<name>A0ABX1FCW6_9PSEU</name>
<dbReference type="SUPFAM" id="SSF52413">
    <property type="entry name" value="UDP-glucose/GDP-mannose dehydrogenase C-terminal domain"/>
    <property type="match status" value="1"/>
</dbReference>
<dbReference type="InterPro" id="IPR014026">
    <property type="entry name" value="UDP-Glc/GDP-Man_DH_dimer"/>
</dbReference>
<evidence type="ECO:0000313" key="5">
    <source>
        <dbReference type="EMBL" id="NKE56774.1"/>
    </source>
</evidence>
<dbReference type="RefSeq" id="WP_167971789.1">
    <property type="nucleotide sequence ID" value="NZ_VSRL01000019.1"/>
</dbReference>
<dbReference type="SUPFAM" id="SSF48179">
    <property type="entry name" value="6-phosphogluconate dehydrogenase C-terminal domain-like"/>
    <property type="match status" value="1"/>
</dbReference>
<dbReference type="InterPro" id="IPR014027">
    <property type="entry name" value="UDP-Glc/GDP-Man_DH_C"/>
</dbReference>
<dbReference type="PIRSF" id="PIRSF000124">
    <property type="entry name" value="UDPglc_GDPman_dh"/>
    <property type="match status" value="1"/>
</dbReference>
<dbReference type="InterPro" id="IPR001732">
    <property type="entry name" value="UDP-Glc/GDP-Man_DH_N"/>
</dbReference>
<dbReference type="PANTHER" id="PTHR43491:SF1">
    <property type="entry name" value="UDP-N-ACETYL-D-MANNOSAMINE DEHYDROGENASE"/>
    <property type="match status" value="1"/>
</dbReference>
<dbReference type="Gene3D" id="3.40.50.720">
    <property type="entry name" value="NAD(P)-binding Rossmann-like Domain"/>
    <property type="match status" value="2"/>
</dbReference>
<organism evidence="5 6">
    <name type="scientific">Lentzea indica</name>
    <dbReference type="NCBI Taxonomy" id="2604800"/>
    <lineage>
        <taxon>Bacteria</taxon>
        <taxon>Bacillati</taxon>
        <taxon>Actinomycetota</taxon>
        <taxon>Actinomycetes</taxon>
        <taxon>Pseudonocardiales</taxon>
        <taxon>Pseudonocardiaceae</taxon>
        <taxon>Lentzea</taxon>
    </lineage>
</organism>
<accession>A0ABX1FCW6</accession>
<dbReference type="Pfam" id="PF03721">
    <property type="entry name" value="UDPG_MGDP_dh_N"/>
    <property type="match status" value="1"/>
</dbReference>
<dbReference type="InterPro" id="IPR017476">
    <property type="entry name" value="UDP-Glc/GDP-Man"/>
</dbReference>
<comment type="similarity">
    <text evidence="3">Belongs to the UDP-glucose/GDP-mannose dehydrogenase family.</text>
</comment>
<evidence type="ECO:0000256" key="1">
    <source>
        <dbReference type="ARBA" id="ARBA00023002"/>
    </source>
</evidence>